<keyword evidence="3 6" id="KW-1133">Transmembrane helix</keyword>
<protein>
    <recommendedName>
        <fullName evidence="6">Photosystem II reaction center protein X</fullName>
    </recommendedName>
</protein>
<evidence type="ECO:0000256" key="5">
    <source>
        <dbReference type="ARBA" id="ARBA00023276"/>
    </source>
</evidence>
<keyword evidence="2 6" id="KW-0812">Transmembrane</keyword>
<keyword evidence="4 6" id="KW-0472">Membrane</keyword>
<evidence type="ECO:0000256" key="1">
    <source>
        <dbReference type="ARBA" id="ARBA00022531"/>
    </source>
</evidence>
<comment type="subunit">
    <text evidence="6">PSII is composed of 1 copy each of membrane proteins PsbA, PsbB, PsbC, PsbD, PsbE, PsbF, PsbH, PsbI, PsbJ, PsbK, PsbL, PsbM, PsbT, PsbX, PsbY, PsbZ, Psb30/Ycf12, at least 3 peripheral proteins of the oxygen-evolving complex and a large number of cofactors. It forms dimeric complexes.</text>
</comment>
<keyword evidence="6" id="KW-0793">Thylakoid</keyword>
<accession>A0A2U9NRR5</accession>
<dbReference type="Pfam" id="PF06596">
    <property type="entry name" value="PsbX"/>
    <property type="match status" value="1"/>
</dbReference>
<dbReference type="HAMAP" id="MF_01386">
    <property type="entry name" value="PSII_PsbX_1"/>
    <property type="match status" value="1"/>
</dbReference>
<dbReference type="InterPro" id="IPR009518">
    <property type="entry name" value="PSII_PsbX"/>
</dbReference>
<dbReference type="InterPro" id="IPR023431">
    <property type="entry name" value="PSII_PsbX_type_1_subfam"/>
</dbReference>
<sequence length="38" mass="3847">MTSSLANFISSLVAGGLVVIGIGVALIIISKSDRVTRS</sequence>
<evidence type="ECO:0000256" key="4">
    <source>
        <dbReference type="ARBA" id="ARBA00023136"/>
    </source>
</evidence>
<geneLocation type="chloroplast" evidence="7"/>
<dbReference type="GO" id="GO:0015979">
    <property type="term" value="P:photosynthesis"/>
    <property type="evidence" value="ECO:0007669"/>
    <property type="project" value="UniProtKB-UniRule"/>
</dbReference>
<keyword evidence="1 6" id="KW-0602">Photosynthesis</keyword>
<feature type="transmembrane region" description="Helical" evidence="6">
    <location>
        <begin position="6"/>
        <end position="29"/>
    </location>
</feature>
<reference evidence="7" key="1">
    <citation type="journal article" date="2018" name="Adv. Bot. Res.">
        <title>Evolution of the Plastid Genomes in Diatoms.</title>
        <authorList>
            <person name="Yu M."/>
            <person name="Ashworth M.P."/>
            <person name="Hajrah N.H."/>
            <person name="Khiyami M.A."/>
            <person name="Sabir M.J."/>
            <person name="Alhebshi A.M."/>
            <person name="Al-Malki A.L."/>
            <person name="Sabir J.S.M."/>
            <person name="Theriot E.C."/>
            <person name="Jansen R.K."/>
        </authorList>
    </citation>
    <scope>NUCLEOTIDE SEQUENCE</scope>
</reference>
<proteinExistence type="inferred from homology"/>
<dbReference type="RefSeq" id="YP_009497066.1">
    <property type="nucleotide sequence ID" value="NC_038004.1"/>
</dbReference>
<dbReference type="GeneID" id="36959565"/>
<gene>
    <name evidence="6 7" type="primary">psbX</name>
</gene>
<keyword evidence="5 6" id="KW-0604">Photosystem II</keyword>
<evidence type="ECO:0000256" key="2">
    <source>
        <dbReference type="ARBA" id="ARBA00022692"/>
    </source>
</evidence>
<comment type="similarity">
    <text evidence="6">Belongs to the PsbX family. Type 1 subfamily.</text>
</comment>
<dbReference type="Gene3D" id="1.20.5.510">
    <property type="entry name" value="Single helix bin"/>
    <property type="match status" value="1"/>
</dbReference>
<comment type="subcellular location">
    <subcellularLocation>
        <location evidence="6">Plastid</location>
        <location evidence="6">Chloroplast thylakoid membrane</location>
        <topology evidence="6">Single-pass membrane protein</topology>
    </subcellularLocation>
</comment>
<dbReference type="GO" id="GO:0009535">
    <property type="term" value="C:chloroplast thylakoid membrane"/>
    <property type="evidence" value="ECO:0007669"/>
    <property type="project" value="UniProtKB-SubCell"/>
</dbReference>
<dbReference type="AlphaFoldDB" id="A0A2U9NRR5"/>
<name>A0A2U9NRR5_9STRA</name>
<dbReference type="GO" id="GO:0009523">
    <property type="term" value="C:photosystem II"/>
    <property type="evidence" value="ECO:0007669"/>
    <property type="project" value="UniProtKB-KW"/>
</dbReference>
<comment type="function">
    <text evidence="6">Involved in the binding and/or turnover of quinones at the Q(B) site of photosystem II (PSII). PSII is a light-driven water plastoquinone oxidoreductase, using light energy to abstract electrons from H(2)O, generating a proton gradient subsequently used for ATP formation.</text>
</comment>
<organism evidence="7">
    <name type="scientific">Psammoneis obaidii</name>
    <dbReference type="NCBI Taxonomy" id="1706219"/>
    <lineage>
        <taxon>Eukaryota</taxon>
        <taxon>Sar</taxon>
        <taxon>Stramenopiles</taxon>
        <taxon>Ochrophyta</taxon>
        <taxon>Bacillariophyta</taxon>
        <taxon>Mediophyceae</taxon>
        <taxon>Biddulphiophycidae</taxon>
        <taxon>Triceratiales</taxon>
        <taxon>Plagiogrammaceae</taxon>
        <taxon>Psammoneis</taxon>
    </lineage>
</organism>
<dbReference type="EMBL" id="MG755803">
    <property type="protein sequence ID" value="AWT39779.1"/>
    <property type="molecule type" value="Genomic_DNA"/>
</dbReference>
<keyword evidence="7" id="KW-0150">Chloroplast</keyword>
<evidence type="ECO:0000313" key="7">
    <source>
        <dbReference type="EMBL" id="AWT39779.1"/>
    </source>
</evidence>
<evidence type="ECO:0000256" key="3">
    <source>
        <dbReference type="ARBA" id="ARBA00022989"/>
    </source>
</evidence>
<evidence type="ECO:0000256" key="6">
    <source>
        <dbReference type="HAMAP-Rule" id="MF_01386"/>
    </source>
</evidence>
<keyword evidence="7" id="KW-0934">Plastid</keyword>